<reference evidence="2" key="1">
    <citation type="submission" date="2020-09" db="EMBL/GenBank/DDBJ databases">
        <title>Bacillus faecalis sp. nov., a moderately halophilic bacterium isolated from cow faeces.</title>
        <authorList>
            <person name="Jiang L."/>
            <person name="Lee J."/>
        </authorList>
    </citation>
    <scope>NUCLEOTIDE SEQUENCE</scope>
    <source>
        <strain evidence="2">AGMB 02131</strain>
    </source>
</reference>
<evidence type="ECO:0000256" key="1">
    <source>
        <dbReference type="SAM" id="Phobius"/>
    </source>
</evidence>
<name>A0A927CY05_9BACI</name>
<dbReference type="EMBL" id="JACXSI010000006">
    <property type="protein sequence ID" value="MBD3107399.1"/>
    <property type="molecule type" value="Genomic_DNA"/>
</dbReference>
<dbReference type="RefSeq" id="WP_190996948.1">
    <property type="nucleotide sequence ID" value="NZ_JACXSI010000006.1"/>
</dbReference>
<proteinExistence type="predicted"/>
<dbReference type="Proteomes" id="UP000602076">
    <property type="component" value="Unassembled WGS sequence"/>
</dbReference>
<dbReference type="Gene3D" id="1.50.10.20">
    <property type="match status" value="1"/>
</dbReference>
<dbReference type="InterPro" id="IPR008930">
    <property type="entry name" value="Terpenoid_cyclase/PrenylTrfase"/>
</dbReference>
<evidence type="ECO:0000313" key="2">
    <source>
        <dbReference type="EMBL" id="MBD3107399.1"/>
    </source>
</evidence>
<gene>
    <name evidence="2" type="ORF">IEO70_03395</name>
</gene>
<comment type="caution">
    <text evidence="2">The sequence shown here is derived from an EMBL/GenBank/DDBJ whole genome shotgun (WGS) entry which is preliminary data.</text>
</comment>
<dbReference type="CDD" id="cd00688">
    <property type="entry name" value="ISOPREN_C2_like"/>
    <property type="match status" value="1"/>
</dbReference>
<keyword evidence="1" id="KW-0812">Transmembrane</keyword>
<dbReference type="AlphaFoldDB" id="A0A927CY05"/>
<evidence type="ECO:0008006" key="4">
    <source>
        <dbReference type="Google" id="ProtNLM"/>
    </source>
</evidence>
<protein>
    <recommendedName>
        <fullName evidence="4">Squalene cyclase C-terminal domain-containing protein</fullName>
    </recommendedName>
</protein>
<organism evidence="2 3">
    <name type="scientific">Peribacillus faecalis</name>
    <dbReference type="NCBI Taxonomy" id="2772559"/>
    <lineage>
        <taxon>Bacteria</taxon>
        <taxon>Bacillati</taxon>
        <taxon>Bacillota</taxon>
        <taxon>Bacilli</taxon>
        <taxon>Bacillales</taxon>
        <taxon>Bacillaceae</taxon>
        <taxon>Peribacillus</taxon>
    </lineage>
</organism>
<keyword evidence="1" id="KW-1133">Transmembrane helix</keyword>
<evidence type="ECO:0000313" key="3">
    <source>
        <dbReference type="Proteomes" id="UP000602076"/>
    </source>
</evidence>
<feature type="transmembrane region" description="Helical" evidence="1">
    <location>
        <begin position="600"/>
        <end position="617"/>
    </location>
</feature>
<accession>A0A927CY05</accession>
<dbReference type="SUPFAM" id="SSF48239">
    <property type="entry name" value="Terpenoid cyclases/Protein prenyltransferases"/>
    <property type="match status" value="1"/>
</dbReference>
<sequence length="636" mass="72385">MKMATRKIKWITSILSILLMLTIFPLTSKAEEVETEKLLDLIEGIINWKKESVGLETGDYLLSNVFLKNAGDTTGDWYPIGLGRIGYNDDYEAYLAVIDDVVSERYKGKNELDETKATEWHRISLAILSMGGDPTQIGEDKEGNNINLIADGTYNRGLKASLGAQGMNGWIWGLITLDSMRYSIPANAYYDRDTIIEAILRLQLPDGGFSFYNDQTEPDMTGMALQALAPYYNSEQSYTYEQKNTRKTVTKTVRQVVNEALEALSTLQLSDGDFESWGEENAESTAQVMVALTALGIDPLKDKRFIKKGNTLLDGILKYKMKDGGFVHSKTYNPENPTSLPDESNSMASEQVLYALISLYRFEEGYRSLYDFRPEIDSELREQIETIKQSIDNLPDKLSKKNTNQINEIFESFLQIPASERSYVYNYHRLSDAMKTVGIENTSPFISSEMAVTENGNGTVTPLFNGAYIMEEKDFSENDEAKVNSLPEELTTEYYVEVVKLLDKLENAENQNEYSHVLTDLKEKKTRLDKINKEIKALNKDIVEKLYPFSDLSIKDKEVVEEIFNRFEQLSAYDQQQILNNEDVKKSKTQIDNLIRARNITIVLGALALVLAGGIIWRMRQRKAKRKLEWQTDYDG</sequence>
<keyword evidence="1" id="KW-0472">Membrane</keyword>
<keyword evidence="3" id="KW-1185">Reference proteome</keyword>